<keyword evidence="15" id="KW-1185">Reference proteome</keyword>
<evidence type="ECO:0000256" key="6">
    <source>
        <dbReference type="ARBA" id="ARBA00022692"/>
    </source>
</evidence>
<dbReference type="GO" id="GO:0005886">
    <property type="term" value="C:plasma membrane"/>
    <property type="evidence" value="ECO:0007669"/>
    <property type="project" value="UniProtKB-SubCell"/>
</dbReference>
<dbReference type="Gene3D" id="1.10.287.130">
    <property type="match status" value="1"/>
</dbReference>
<dbReference type="PANTHER" id="PTHR45436">
    <property type="entry name" value="SENSOR HISTIDINE KINASE YKOH"/>
    <property type="match status" value="1"/>
</dbReference>
<sequence length="428" mass="45817">MAERARWWSRLGGVRLRSALAAACVVAVAVVVAGLIFVATARSTLTDNVDAAAAQRADQAAAALRAGEDPLEEVRPDANDQALIQILDPSGAVIAASPELAGVPPITAQRPAPGQRRFEERTIPVSDDDPFRILSEGVATRGGDRIVVVAQSRRPINESVELVTRSLLVGMPLLVLVVGVATFVFVGRSLRPVEAIRRRVATITGRDLHARVPVPAARDEVAALAETMNGMLDRLESAADAQRRFVADASHELRSPLATIQVGLDLLSAADSAHRTQLRRMQGEAQRLGRLVGDLLLLARVDEHGLTLRRTDVDLDDIAYRERERLAAQHPHLTVRARIDPVRVSADTHQLERAVRNLVDNAARHARSRVTIVVRAAAGSAYLLVADDGPGYPRRSGNGSSTGSCGWTTPAPAATAARGWACRSPGRS</sequence>
<dbReference type="EC" id="2.7.13.3" evidence="3"/>
<dbReference type="InterPro" id="IPR050428">
    <property type="entry name" value="TCS_sensor_his_kinase"/>
</dbReference>
<dbReference type="Gene3D" id="3.30.565.10">
    <property type="entry name" value="Histidine kinase-like ATPase, C-terminal domain"/>
    <property type="match status" value="1"/>
</dbReference>
<feature type="compositionally biased region" description="Low complexity" evidence="10">
    <location>
        <begin position="405"/>
        <end position="428"/>
    </location>
</feature>
<keyword evidence="6 11" id="KW-0812">Transmembrane</keyword>
<evidence type="ECO:0000259" key="12">
    <source>
        <dbReference type="PROSITE" id="PS50109"/>
    </source>
</evidence>
<feature type="region of interest" description="Disordered" evidence="10">
    <location>
        <begin position="389"/>
        <end position="428"/>
    </location>
</feature>
<dbReference type="Proteomes" id="UP000503011">
    <property type="component" value="Chromosome"/>
</dbReference>
<dbReference type="Pfam" id="PF00672">
    <property type="entry name" value="HAMP"/>
    <property type="match status" value="1"/>
</dbReference>
<dbReference type="SUPFAM" id="SSF47384">
    <property type="entry name" value="Homodimeric domain of signal transducing histidine kinase"/>
    <property type="match status" value="1"/>
</dbReference>
<keyword evidence="7 14" id="KW-0418">Kinase</keyword>
<feature type="domain" description="Histidine kinase" evidence="12">
    <location>
        <begin position="248"/>
        <end position="393"/>
    </location>
</feature>
<accession>A0A6F8YUD9</accession>
<reference evidence="14 15" key="1">
    <citation type="submission" date="2020-03" db="EMBL/GenBank/DDBJ databases">
        <title>Whole genome shotgun sequence of Phytohabitans suffuscus NBRC 105367.</title>
        <authorList>
            <person name="Komaki H."/>
            <person name="Tamura T."/>
        </authorList>
    </citation>
    <scope>NUCLEOTIDE SEQUENCE [LARGE SCALE GENOMIC DNA]</scope>
    <source>
        <strain evidence="14 15">NBRC 105367</strain>
    </source>
</reference>
<evidence type="ECO:0000256" key="4">
    <source>
        <dbReference type="ARBA" id="ARBA00022553"/>
    </source>
</evidence>
<dbReference type="KEGG" id="psuu:Psuf_069060"/>
<dbReference type="GO" id="GO:0000155">
    <property type="term" value="F:phosphorelay sensor kinase activity"/>
    <property type="evidence" value="ECO:0007669"/>
    <property type="project" value="InterPro"/>
</dbReference>
<dbReference type="Pfam" id="PF02518">
    <property type="entry name" value="HATPase_c"/>
    <property type="match status" value="1"/>
</dbReference>
<keyword evidence="9" id="KW-0902">Two-component regulatory system</keyword>
<evidence type="ECO:0000256" key="3">
    <source>
        <dbReference type="ARBA" id="ARBA00012438"/>
    </source>
</evidence>
<keyword evidence="4" id="KW-0597">Phosphoprotein</keyword>
<dbReference type="InterPro" id="IPR036890">
    <property type="entry name" value="HATPase_C_sf"/>
</dbReference>
<feature type="domain" description="HAMP" evidence="13">
    <location>
        <begin position="187"/>
        <end position="240"/>
    </location>
</feature>
<feature type="transmembrane region" description="Helical" evidence="11">
    <location>
        <begin position="20"/>
        <end position="41"/>
    </location>
</feature>
<evidence type="ECO:0000313" key="14">
    <source>
        <dbReference type="EMBL" id="BCB89593.1"/>
    </source>
</evidence>
<dbReference type="SMART" id="SM00388">
    <property type="entry name" value="HisKA"/>
    <property type="match status" value="1"/>
</dbReference>
<dbReference type="CDD" id="cd06225">
    <property type="entry name" value="HAMP"/>
    <property type="match status" value="1"/>
</dbReference>
<dbReference type="SUPFAM" id="SSF55874">
    <property type="entry name" value="ATPase domain of HSP90 chaperone/DNA topoisomerase II/histidine kinase"/>
    <property type="match status" value="1"/>
</dbReference>
<evidence type="ECO:0000256" key="2">
    <source>
        <dbReference type="ARBA" id="ARBA00004236"/>
    </source>
</evidence>
<dbReference type="AlphaFoldDB" id="A0A6F8YUD9"/>
<dbReference type="InterPro" id="IPR003661">
    <property type="entry name" value="HisK_dim/P_dom"/>
</dbReference>
<dbReference type="SMART" id="SM00304">
    <property type="entry name" value="HAMP"/>
    <property type="match status" value="1"/>
</dbReference>
<name>A0A6F8YUD9_9ACTN</name>
<keyword evidence="5" id="KW-0808">Transferase</keyword>
<dbReference type="PROSITE" id="PS50885">
    <property type="entry name" value="HAMP"/>
    <property type="match status" value="1"/>
</dbReference>
<comment type="catalytic activity">
    <reaction evidence="1">
        <text>ATP + protein L-histidine = ADP + protein N-phospho-L-histidine.</text>
        <dbReference type="EC" id="2.7.13.3"/>
    </reaction>
</comment>
<keyword evidence="11" id="KW-0472">Membrane</keyword>
<evidence type="ECO:0000313" key="15">
    <source>
        <dbReference type="Proteomes" id="UP000503011"/>
    </source>
</evidence>
<dbReference type="InterPro" id="IPR003660">
    <property type="entry name" value="HAMP_dom"/>
</dbReference>
<evidence type="ECO:0000259" key="13">
    <source>
        <dbReference type="PROSITE" id="PS50885"/>
    </source>
</evidence>
<dbReference type="Pfam" id="PF00512">
    <property type="entry name" value="HisKA"/>
    <property type="match status" value="1"/>
</dbReference>
<evidence type="ECO:0000256" key="8">
    <source>
        <dbReference type="ARBA" id="ARBA00022989"/>
    </source>
</evidence>
<comment type="subcellular location">
    <subcellularLocation>
        <location evidence="2">Cell membrane</location>
    </subcellularLocation>
</comment>
<keyword evidence="8 11" id="KW-1133">Transmembrane helix</keyword>
<feature type="transmembrane region" description="Helical" evidence="11">
    <location>
        <begin position="167"/>
        <end position="190"/>
    </location>
</feature>
<evidence type="ECO:0000256" key="11">
    <source>
        <dbReference type="SAM" id="Phobius"/>
    </source>
</evidence>
<dbReference type="PANTHER" id="PTHR45436:SF5">
    <property type="entry name" value="SENSOR HISTIDINE KINASE TRCS"/>
    <property type="match status" value="1"/>
</dbReference>
<evidence type="ECO:0000256" key="10">
    <source>
        <dbReference type="SAM" id="MobiDB-lite"/>
    </source>
</evidence>
<dbReference type="InterPro" id="IPR005467">
    <property type="entry name" value="His_kinase_dom"/>
</dbReference>
<evidence type="ECO:0000256" key="1">
    <source>
        <dbReference type="ARBA" id="ARBA00000085"/>
    </source>
</evidence>
<dbReference type="PROSITE" id="PS50109">
    <property type="entry name" value="HIS_KIN"/>
    <property type="match status" value="1"/>
</dbReference>
<dbReference type="InterPro" id="IPR036097">
    <property type="entry name" value="HisK_dim/P_sf"/>
</dbReference>
<dbReference type="InterPro" id="IPR003594">
    <property type="entry name" value="HATPase_dom"/>
</dbReference>
<evidence type="ECO:0000256" key="5">
    <source>
        <dbReference type="ARBA" id="ARBA00022679"/>
    </source>
</evidence>
<evidence type="ECO:0000256" key="9">
    <source>
        <dbReference type="ARBA" id="ARBA00023012"/>
    </source>
</evidence>
<dbReference type="CDD" id="cd00082">
    <property type="entry name" value="HisKA"/>
    <property type="match status" value="1"/>
</dbReference>
<dbReference type="EMBL" id="AP022871">
    <property type="protein sequence ID" value="BCB89593.1"/>
    <property type="molecule type" value="Genomic_DNA"/>
</dbReference>
<evidence type="ECO:0000256" key="7">
    <source>
        <dbReference type="ARBA" id="ARBA00022777"/>
    </source>
</evidence>
<organism evidence="14 15">
    <name type="scientific">Phytohabitans suffuscus</name>
    <dbReference type="NCBI Taxonomy" id="624315"/>
    <lineage>
        <taxon>Bacteria</taxon>
        <taxon>Bacillati</taxon>
        <taxon>Actinomycetota</taxon>
        <taxon>Actinomycetes</taxon>
        <taxon>Micromonosporales</taxon>
        <taxon>Micromonosporaceae</taxon>
    </lineage>
</organism>
<protein>
    <recommendedName>
        <fullName evidence="3">histidine kinase</fullName>
        <ecNumber evidence="3">2.7.13.3</ecNumber>
    </recommendedName>
</protein>
<gene>
    <name evidence="14" type="ORF">Psuf_069060</name>
</gene>
<reference evidence="14 15" key="2">
    <citation type="submission" date="2020-03" db="EMBL/GenBank/DDBJ databases">
        <authorList>
            <person name="Ichikawa N."/>
            <person name="Kimura A."/>
            <person name="Kitahashi Y."/>
            <person name="Uohara A."/>
        </authorList>
    </citation>
    <scope>NUCLEOTIDE SEQUENCE [LARGE SCALE GENOMIC DNA]</scope>
    <source>
        <strain evidence="14 15">NBRC 105367</strain>
    </source>
</reference>
<proteinExistence type="predicted"/>
<dbReference type="SUPFAM" id="SSF158472">
    <property type="entry name" value="HAMP domain-like"/>
    <property type="match status" value="1"/>
</dbReference>